<evidence type="ECO:0000313" key="1">
    <source>
        <dbReference type="EMBL" id="KAF5962214.1"/>
    </source>
</evidence>
<name>A0A7J7ICU4_CAMSI</name>
<organism evidence="1 2">
    <name type="scientific">Camellia sinensis</name>
    <name type="common">Tea plant</name>
    <name type="synonym">Thea sinensis</name>
    <dbReference type="NCBI Taxonomy" id="4442"/>
    <lineage>
        <taxon>Eukaryota</taxon>
        <taxon>Viridiplantae</taxon>
        <taxon>Streptophyta</taxon>
        <taxon>Embryophyta</taxon>
        <taxon>Tracheophyta</taxon>
        <taxon>Spermatophyta</taxon>
        <taxon>Magnoliopsida</taxon>
        <taxon>eudicotyledons</taxon>
        <taxon>Gunneridae</taxon>
        <taxon>Pentapetalae</taxon>
        <taxon>asterids</taxon>
        <taxon>Ericales</taxon>
        <taxon>Theaceae</taxon>
        <taxon>Camellia</taxon>
    </lineage>
</organism>
<reference evidence="1 2" key="2">
    <citation type="submission" date="2020-07" db="EMBL/GenBank/DDBJ databases">
        <title>Genome assembly of wild tea tree DASZ reveals pedigree and selection history of tea varieties.</title>
        <authorList>
            <person name="Zhang W."/>
        </authorList>
    </citation>
    <scope>NUCLEOTIDE SEQUENCE [LARGE SCALE GENOMIC DNA]</scope>
    <source>
        <strain evidence="2">cv. G240</strain>
        <tissue evidence="1">Leaf</tissue>
    </source>
</reference>
<keyword evidence="2" id="KW-1185">Reference proteome</keyword>
<dbReference type="AlphaFoldDB" id="A0A7J7ICU4"/>
<comment type="caution">
    <text evidence="1">The sequence shown here is derived from an EMBL/GenBank/DDBJ whole genome shotgun (WGS) entry which is preliminary data.</text>
</comment>
<reference evidence="2" key="1">
    <citation type="journal article" date="2020" name="Nat. Commun.">
        <title>Genome assembly of wild tea tree DASZ reveals pedigree and selection history of tea varieties.</title>
        <authorList>
            <person name="Zhang W."/>
            <person name="Zhang Y."/>
            <person name="Qiu H."/>
            <person name="Guo Y."/>
            <person name="Wan H."/>
            <person name="Zhang X."/>
            <person name="Scossa F."/>
            <person name="Alseekh S."/>
            <person name="Zhang Q."/>
            <person name="Wang P."/>
            <person name="Xu L."/>
            <person name="Schmidt M.H."/>
            <person name="Jia X."/>
            <person name="Li D."/>
            <person name="Zhu A."/>
            <person name="Guo F."/>
            <person name="Chen W."/>
            <person name="Ni D."/>
            <person name="Usadel B."/>
            <person name="Fernie A.R."/>
            <person name="Wen W."/>
        </authorList>
    </citation>
    <scope>NUCLEOTIDE SEQUENCE [LARGE SCALE GENOMIC DNA]</scope>
    <source>
        <strain evidence="2">cv. G240</strain>
    </source>
</reference>
<dbReference type="GO" id="GO:0043531">
    <property type="term" value="F:ADP binding"/>
    <property type="evidence" value="ECO:0007669"/>
    <property type="project" value="InterPro"/>
</dbReference>
<gene>
    <name evidence="1" type="ORF">HYC85_003423</name>
</gene>
<sequence length="403" mass="46253">MKSATDQADLFLLLDAFIKLNRMIQRLDAAATMEENVTHNTNLVELIETDIPAVLVDVDRCLAKYDFDINLYYASLKMAGIAVQAERYELISRAEQYSFAIRQILQCVKGELLKVIGISDQDAEIVTKDLADLPEIRSIFEVVISVCVSQCRSISEVQTHIAEQIHRLVVTEISLPLDEALKPYKFLLFLHCDDEKTDLHDLKIPEHGSVVLTSRTINIYQIMPVDLNIKTEDLLLPWMLFWNNVNNIPASIIELMALHLIKACHNHLLAVILLARALKSVTDVGVWKLTFLEFHLPIFPLRWKVQVKSWFSIVGKHCIKHLCTSVTRNIELKISSLVSCWIENDLIKTETAGKHVLKDLIRSFLLEKVNKGYVRMREETRDVLLKHLFHIPLQEIRVLTTFI</sequence>
<accession>A0A7J7ICU4</accession>
<dbReference type="Proteomes" id="UP000593564">
    <property type="component" value="Unassembled WGS sequence"/>
</dbReference>
<evidence type="ECO:0000313" key="2">
    <source>
        <dbReference type="Proteomes" id="UP000593564"/>
    </source>
</evidence>
<proteinExistence type="predicted"/>
<protein>
    <submittedName>
        <fullName evidence="1">Uncharacterized protein</fullName>
    </submittedName>
</protein>
<dbReference type="EMBL" id="JACBKZ010000001">
    <property type="protein sequence ID" value="KAF5962214.1"/>
    <property type="molecule type" value="Genomic_DNA"/>
</dbReference>